<organism evidence="1">
    <name type="scientific">Arundo donax</name>
    <name type="common">Giant reed</name>
    <name type="synonym">Donax arundinaceus</name>
    <dbReference type="NCBI Taxonomy" id="35708"/>
    <lineage>
        <taxon>Eukaryota</taxon>
        <taxon>Viridiplantae</taxon>
        <taxon>Streptophyta</taxon>
        <taxon>Embryophyta</taxon>
        <taxon>Tracheophyta</taxon>
        <taxon>Spermatophyta</taxon>
        <taxon>Magnoliopsida</taxon>
        <taxon>Liliopsida</taxon>
        <taxon>Poales</taxon>
        <taxon>Poaceae</taxon>
        <taxon>PACMAD clade</taxon>
        <taxon>Arundinoideae</taxon>
        <taxon>Arundineae</taxon>
        <taxon>Arundo</taxon>
    </lineage>
</organism>
<dbReference type="EMBL" id="GBRH01256963">
    <property type="protein sequence ID" value="JAD40932.1"/>
    <property type="molecule type" value="Transcribed_RNA"/>
</dbReference>
<evidence type="ECO:0000313" key="1">
    <source>
        <dbReference type="EMBL" id="JAD40932.1"/>
    </source>
</evidence>
<name>A0A0A9A1L3_ARUDO</name>
<dbReference type="AlphaFoldDB" id="A0A0A9A1L3"/>
<sequence length="34" mass="3819">MLVVLGTVSVLTMTSRSLLLPRNRRIARGSYFPL</sequence>
<protein>
    <submittedName>
        <fullName evidence="1">Uncharacterized protein</fullName>
    </submittedName>
</protein>
<proteinExistence type="predicted"/>
<reference evidence="1" key="2">
    <citation type="journal article" date="2015" name="Data Brief">
        <title>Shoot transcriptome of the giant reed, Arundo donax.</title>
        <authorList>
            <person name="Barrero R.A."/>
            <person name="Guerrero F.D."/>
            <person name="Moolhuijzen P."/>
            <person name="Goolsby J.A."/>
            <person name="Tidwell J."/>
            <person name="Bellgard S.E."/>
            <person name="Bellgard M.I."/>
        </authorList>
    </citation>
    <scope>NUCLEOTIDE SEQUENCE</scope>
    <source>
        <tissue evidence="1">Shoot tissue taken approximately 20 cm above the soil surface</tissue>
    </source>
</reference>
<reference evidence="1" key="1">
    <citation type="submission" date="2014-09" db="EMBL/GenBank/DDBJ databases">
        <authorList>
            <person name="Magalhaes I.L.F."/>
            <person name="Oliveira U."/>
            <person name="Santos F.R."/>
            <person name="Vidigal T.H.D.A."/>
            <person name="Brescovit A.D."/>
            <person name="Santos A.J."/>
        </authorList>
    </citation>
    <scope>NUCLEOTIDE SEQUENCE</scope>
    <source>
        <tissue evidence="1">Shoot tissue taken approximately 20 cm above the soil surface</tissue>
    </source>
</reference>
<accession>A0A0A9A1L3</accession>